<dbReference type="AlphaFoldDB" id="A0A9D2PV66"/>
<dbReference type="EMBL" id="DWWB01000016">
    <property type="protein sequence ID" value="HJC65835.1"/>
    <property type="molecule type" value="Genomic_DNA"/>
</dbReference>
<evidence type="ECO:0000313" key="2">
    <source>
        <dbReference type="Proteomes" id="UP000823863"/>
    </source>
</evidence>
<sequence length="52" mass="6118">MDVIQEIDEFGEHFHEDEVMPKIPSANSRKSCWKSYETDICSPFIPYKPKTL</sequence>
<evidence type="ECO:0000313" key="1">
    <source>
        <dbReference type="EMBL" id="HJC65835.1"/>
    </source>
</evidence>
<proteinExistence type="predicted"/>
<comment type="caution">
    <text evidence="1">The sequence shown here is derived from an EMBL/GenBank/DDBJ whole genome shotgun (WGS) entry which is preliminary data.</text>
</comment>
<accession>A0A9D2PV66</accession>
<reference evidence="1" key="1">
    <citation type="journal article" date="2021" name="PeerJ">
        <title>Extensive microbial diversity within the chicken gut microbiome revealed by metagenomics and culture.</title>
        <authorList>
            <person name="Gilroy R."/>
            <person name="Ravi A."/>
            <person name="Getino M."/>
            <person name="Pursley I."/>
            <person name="Horton D.L."/>
            <person name="Alikhan N.F."/>
            <person name="Baker D."/>
            <person name="Gharbi K."/>
            <person name="Hall N."/>
            <person name="Watson M."/>
            <person name="Adriaenssens E.M."/>
            <person name="Foster-Nyarko E."/>
            <person name="Jarju S."/>
            <person name="Secka A."/>
            <person name="Antonio M."/>
            <person name="Oren A."/>
            <person name="Chaudhuri R.R."/>
            <person name="La Ragione R."/>
            <person name="Hildebrand F."/>
            <person name="Pallen M.J."/>
        </authorList>
    </citation>
    <scope>NUCLEOTIDE SEQUENCE</scope>
    <source>
        <strain evidence="1">CHK198-12963</strain>
    </source>
</reference>
<name>A0A9D2PV66_9FIRM</name>
<protein>
    <submittedName>
        <fullName evidence="1">Uncharacterized protein</fullName>
    </submittedName>
</protein>
<dbReference type="Proteomes" id="UP000823863">
    <property type="component" value="Unassembled WGS sequence"/>
</dbReference>
<gene>
    <name evidence="1" type="ORF">H9931_03815</name>
</gene>
<reference evidence="1" key="2">
    <citation type="submission" date="2021-04" db="EMBL/GenBank/DDBJ databases">
        <authorList>
            <person name="Gilroy R."/>
        </authorList>
    </citation>
    <scope>NUCLEOTIDE SEQUENCE</scope>
    <source>
        <strain evidence="1">CHK198-12963</strain>
    </source>
</reference>
<organism evidence="1 2">
    <name type="scientific">Candidatus Enterocloster excrementigallinarum</name>
    <dbReference type="NCBI Taxonomy" id="2838558"/>
    <lineage>
        <taxon>Bacteria</taxon>
        <taxon>Bacillati</taxon>
        <taxon>Bacillota</taxon>
        <taxon>Clostridia</taxon>
        <taxon>Lachnospirales</taxon>
        <taxon>Lachnospiraceae</taxon>
        <taxon>Enterocloster</taxon>
    </lineage>
</organism>